<dbReference type="Proteomes" id="UP000216345">
    <property type="component" value="Unassembled WGS sequence"/>
</dbReference>
<accession>A0A256FQM7</accession>
<sequence>MNKQINRKNNEAATVEVHWSEWLAGGLSALLIASLLCWLGYHSYQYQPDKADFRVEVTGYTAVENGYRVAFAVFNSSRSSAAQVRVVGTIDEPQGGAEQATAIFDYVASQARSSGALFFLNDPRNRAPKLRVVSYIEP</sequence>
<proteinExistence type="predicted"/>
<keyword evidence="1" id="KW-0812">Transmembrane</keyword>
<dbReference type="AlphaFoldDB" id="A0A256FQM7"/>
<keyword evidence="3" id="KW-1185">Reference proteome</keyword>
<evidence type="ECO:0000256" key="1">
    <source>
        <dbReference type="SAM" id="Phobius"/>
    </source>
</evidence>
<dbReference type="RefSeq" id="WP_094574772.1">
    <property type="nucleotide sequence ID" value="NZ_JBHEEL010000012.1"/>
</dbReference>
<comment type="caution">
    <text evidence="2">The sequence shown here is derived from an EMBL/GenBank/DDBJ whole genome shotgun (WGS) entry which is preliminary data.</text>
</comment>
<protein>
    <recommendedName>
        <fullName evidence="4">TIGR02588 family protein</fullName>
    </recommendedName>
</protein>
<dbReference type="InterPro" id="IPR013417">
    <property type="entry name" value="CHP02588"/>
</dbReference>
<keyword evidence="1" id="KW-1133">Transmembrane helix</keyword>
<evidence type="ECO:0000313" key="2">
    <source>
        <dbReference type="EMBL" id="OYR17165.1"/>
    </source>
</evidence>
<evidence type="ECO:0008006" key="4">
    <source>
        <dbReference type="Google" id="ProtNLM"/>
    </source>
</evidence>
<organism evidence="2 3">
    <name type="scientific">Brucella rhizosphaerae</name>
    <dbReference type="NCBI Taxonomy" id="571254"/>
    <lineage>
        <taxon>Bacteria</taxon>
        <taxon>Pseudomonadati</taxon>
        <taxon>Pseudomonadota</taxon>
        <taxon>Alphaproteobacteria</taxon>
        <taxon>Hyphomicrobiales</taxon>
        <taxon>Brucellaceae</taxon>
        <taxon>Brucella/Ochrobactrum group</taxon>
        <taxon>Brucella</taxon>
    </lineage>
</organism>
<keyword evidence="1" id="KW-0472">Membrane</keyword>
<dbReference type="EMBL" id="NNRK01000020">
    <property type="protein sequence ID" value="OYR17165.1"/>
    <property type="molecule type" value="Genomic_DNA"/>
</dbReference>
<gene>
    <name evidence="2" type="ORF">CEV32_4016</name>
</gene>
<feature type="transmembrane region" description="Helical" evidence="1">
    <location>
        <begin position="22"/>
        <end position="41"/>
    </location>
</feature>
<name>A0A256FQM7_9HYPH</name>
<evidence type="ECO:0000313" key="3">
    <source>
        <dbReference type="Proteomes" id="UP000216345"/>
    </source>
</evidence>
<dbReference type="OrthoDB" id="1445569at2"/>
<reference evidence="2 3" key="1">
    <citation type="submission" date="2017-07" db="EMBL/GenBank/DDBJ databases">
        <title>Phylogenetic study on the rhizospheric bacterium Ochrobactrum sp. A44.</title>
        <authorList>
            <person name="Krzyzanowska D.M."/>
            <person name="Ossowicki A."/>
            <person name="Rajewska M."/>
            <person name="Maciag T."/>
            <person name="Kaczynski Z."/>
            <person name="Czerwicka M."/>
            <person name="Jafra S."/>
        </authorList>
    </citation>
    <scope>NUCLEOTIDE SEQUENCE [LARGE SCALE GENOMIC DNA]</scope>
    <source>
        <strain evidence="2 3">PR17</strain>
    </source>
</reference>
<dbReference type="NCBIfam" id="TIGR02588">
    <property type="entry name" value="TIGR02588 family protein"/>
    <property type="match status" value="1"/>
</dbReference>